<feature type="active site" description="Proton donor" evidence="9">
    <location>
        <position position="446"/>
    </location>
</feature>
<evidence type="ECO:0000256" key="8">
    <source>
        <dbReference type="ARBA" id="ARBA00023049"/>
    </source>
</evidence>
<dbReference type="PANTHER" id="PTHR33794:SF1">
    <property type="entry name" value="BACILLOLYSIN"/>
    <property type="match status" value="1"/>
</dbReference>
<dbReference type="CDD" id="cd03876">
    <property type="entry name" value="M28_SGAP_like"/>
    <property type="match status" value="1"/>
</dbReference>
<gene>
    <name evidence="13" type="ORF">FHS22_000481</name>
</gene>
<reference evidence="13 14" key="1">
    <citation type="submission" date="2020-08" db="EMBL/GenBank/DDBJ databases">
        <title>Genomic Encyclopedia of Type Strains, Phase III (KMG-III): the genomes of soil and plant-associated and newly described type strains.</title>
        <authorList>
            <person name="Whitman W."/>
        </authorList>
    </citation>
    <scope>NUCLEOTIDE SEQUENCE [LARGE SCALE GENOMIC DNA]</scope>
    <source>
        <strain evidence="13 14">CECT 3303</strain>
    </source>
</reference>
<evidence type="ECO:0000256" key="5">
    <source>
        <dbReference type="ARBA" id="ARBA00022729"/>
    </source>
</evidence>
<evidence type="ECO:0000259" key="12">
    <source>
        <dbReference type="PROSITE" id="PS51829"/>
    </source>
</evidence>
<dbReference type="Proteomes" id="UP000562352">
    <property type="component" value="Unassembled WGS sequence"/>
</dbReference>
<dbReference type="InterPro" id="IPR050728">
    <property type="entry name" value="Zinc_Metalloprotease_M4"/>
</dbReference>
<dbReference type="InterPro" id="IPR013856">
    <property type="entry name" value="Peptidase_M4_domain"/>
</dbReference>
<evidence type="ECO:0000256" key="4">
    <source>
        <dbReference type="ARBA" id="ARBA00022723"/>
    </source>
</evidence>
<dbReference type="InterPro" id="IPR007484">
    <property type="entry name" value="Peptidase_M28"/>
</dbReference>
<dbReference type="Pfam" id="PF01483">
    <property type="entry name" value="P_proprotein"/>
    <property type="match status" value="1"/>
</dbReference>
<keyword evidence="5 11" id="KW-0732">Signal</keyword>
<proteinExistence type="inferred from homology"/>
<evidence type="ECO:0000256" key="3">
    <source>
        <dbReference type="ARBA" id="ARBA00022670"/>
    </source>
</evidence>
<dbReference type="Gene3D" id="3.10.170.10">
    <property type="match status" value="1"/>
</dbReference>
<feature type="region of interest" description="Disordered" evidence="10">
    <location>
        <begin position="30"/>
        <end position="68"/>
    </location>
</feature>
<dbReference type="FunFam" id="3.40.630.10:FF:000066">
    <property type="entry name" value="M28 family peptidase"/>
    <property type="match status" value="1"/>
</dbReference>
<dbReference type="InterPro" id="IPR023612">
    <property type="entry name" value="Peptidase_M4"/>
</dbReference>
<dbReference type="Pfam" id="PF02868">
    <property type="entry name" value="Peptidase_M4_C"/>
    <property type="match status" value="1"/>
</dbReference>
<protein>
    <submittedName>
        <fullName evidence="13">Zn-dependent metalloprotease</fullName>
    </submittedName>
</protein>
<keyword evidence="6" id="KW-0378">Hydrolase</keyword>
<sequence length="1163" mass="119524">MKTKVKLGAAAVLALAALTTPMLVGTAGAAGMSAAPGSDARSTATDPVPLGDVQENREAFAPPDPAERRRAIASADKALAAQPGSLRKAPEDRFERVRATAGTRGVQYIHYKRVYGGLPVYGGDVIVVTDQSGAEVQSLASGQRAEITVDTRAEVSARAAAATARGELRTVETAGKPVLVVHAAAAEPRLAWEVLVTGQGAEAPSVLHVYVDAKTGAVIDKVDEVKAGTGNGHYNGNVSITTSGSGGSYSMTDASRPGLRCGGQNGSAYTGTDDAWGNGQGTNLETACVDAMYAAQKEWDMLREWFGRNGFNGSGGAFPARVGLNDVNAFWNGSYTNYGHNQANTKQATPIDVVAHEYGHAVFQHSGSGGAGSGNETGGLNESTGDILGALTEHYINAPATYDEPDYLVGEEVNLVGQGPIRNMYNPGALGDPNCYSSSIPNTEVHAAAGPQNHWFYLLAEGTNPPGKPSSTVCSGPATLTGIGIQKAGQIFMGGLNTKTIPWNHAKARVATLNAAKTLFPGSCVEFDATKAAWSAINVPAQSNEPTCQPTGNDFSVSVAPSSGTVEPGGSATATLSSAVVSGSAQTLTLSATGAPAGTQVSFNPASITAGQSSTVTISTSASTPEGSSQIVLKATSPSTSKTAAFALTVDGDGGPGPVEPPDISLDKVKAHLQQFQTIATGNGGNRRSTGAGYTASVTYIEQKLTAAGYTVRRQACTSGCTAGSGPNLIADWPGGDENQVIMAGAHLDSVSAGPGINDNASGSSALLEVALTLAEKKPEMAKHVRFGWWTDEEQGLNGSEFYVNSLGATERSKIKVYHNYDMVGSVNGGYFINNINTEAARYLKEFYDGLNLRPEENTEGANRSDDASFRNAGIATSGVAAGASATKTSAQASKWGGTAGQSYDPCYHRSCDTLSNISDTVLDRASDAAAYGIWKLAVGEGTPGEDDFSVSVNPSSGTVQAGGSTTATLATAVTRGAVQDVALTASGAPAGVTVAFDPATVKAGESSTVRITAAAGTAAGTYPITLKGTGASASHSVTYTLTVGGDGGGRVFTNDTPFQIMDGYQDETSIPVALSGSPNSTFEVAADIRHTCAQDLRLTLVQPNGTARVLKYESYGSCTPYNGPVKFTVSNTARLGNGTWTLRVGDYFRGDTGTFNGWKITF</sequence>
<feature type="signal peptide" evidence="11">
    <location>
        <begin position="1"/>
        <end position="29"/>
    </location>
</feature>
<dbReference type="SUPFAM" id="SSF55486">
    <property type="entry name" value="Metalloproteases ('zincins'), catalytic domain"/>
    <property type="match status" value="1"/>
</dbReference>
<dbReference type="GO" id="GO:0006508">
    <property type="term" value="P:proteolysis"/>
    <property type="evidence" value="ECO:0007669"/>
    <property type="project" value="UniProtKB-KW"/>
</dbReference>
<evidence type="ECO:0000256" key="10">
    <source>
        <dbReference type="SAM" id="MobiDB-lite"/>
    </source>
</evidence>
<evidence type="ECO:0000256" key="7">
    <source>
        <dbReference type="ARBA" id="ARBA00022833"/>
    </source>
</evidence>
<feature type="domain" description="P/Homo B" evidence="12">
    <location>
        <begin position="1037"/>
        <end position="1163"/>
    </location>
</feature>
<dbReference type="Gene3D" id="3.10.450.490">
    <property type="match status" value="1"/>
</dbReference>
<dbReference type="Gene3D" id="2.60.120.260">
    <property type="entry name" value="Galactose-binding domain-like"/>
    <property type="match status" value="1"/>
</dbReference>
<dbReference type="PRINTS" id="PR00730">
    <property type="entry name" value="THERMOLYSIN"/>
</dbReference>
<dbReference type="CDD" id="cd09597">
    <property type="entry name" value="M4_TLP"/>
    <property type="match status" value="1"/>
</dbReference>
<comment type="similarity">
    <text evidence="2">Belongs to the peptidase M4 family.</text>
</comment>
<dbReference type="Gene3D" id="3.40.630.10">
    <property type="entry name" value="Zn peptidases"/>
    <property type="match status" value="1"/>
</dbReference>
<dbReference type="InterPro" id="IPR041756">
    <property type="entry name" value="M28_SGAP-like"/>
</dbReference>
<dbReference type="InterPro" id="IPR011096">
    <property type="entry name" value="FTP_domain"/>
</dbReference>
<dbReference type="InterPro" id="IPR002884">
    <property type="entry name" value="P_dom"/>
</dbReference>
<dbReference type="PANTHER" id="PTHR33794">
    <property type="entry name" value="BACILLOLYSIN"/>
    <property type="match status" value="1"/>
</dbReference>
<dbReference type="AlphaFoldDB" id="A0A841CWP4"/>
<dbReference type="GO" id="GO:0004177">
    <property type="term" value="F:aminopeptidase activity"/>
    <property type="evidence" value="ECO:0007669"/>
    <property type="project" value="InterPro"/>
</dbReference>
<evidence type="ECO:0000256" key="6">
    <source>
        <dbReference type="ARBA" id="ARBA00022801"/>
    </source>
</evidence>
<dbReference type="PROSITE" id="PS51829">
    <property type="entry name" value="P_HOMO_B"/>
    <property type="match status" value="1"/>
</dbReference>
<dbReference type="InterPro" id="IPR027268">
    <property type="entry name" value="Peptidase_M4/M1_CTD_sf"/>
</dbReference>
<evidence type="ECO:0000256" key="11">
    <source>
        <dbReference type="SAM" id="SignalP"/>
    </source>
</evidence>
<dbReference type="Pfam" id="PF04389">
    <property type="entry name" value="Peptidase_M28"/>
    <property type="match status" value="1"/>
</dbReference>
<evidence type="ECO:0000256" key="2">
    <source>
        <dbReference type="ARBA" id="ARBA00009388"/>
    </source>
</evidence>
<organism evidence="13 14">
    <name type="scientific">Planomonospora venezuelensis</name>
    <dbReference type="NCBI Taxonomy" id="1999"/>
    <lineage>
        <taxon>Bacteria</taxon>
        <taxon>Bacillati</taxon>
        <taxon>Actinomycetota</taxon>
        <taxon>Actinomycetes</taxon>
        <taxon>Streptosporangiales</taxon>
        <taxon>Streptosporangiaceae</taxon>
        <taxon>Planomonospora</taxon>
    </lineage>
</organism>
<comment type="caution">
    <text evidence="13">The sequence shown here is derived from an EMBL/GenBank/DDBJ whole genome shotgun (WGS) entry which is preliminary data.</text>
</comment>
<dbReference type="GO" id="GO:0046872">
    <property type="term" value="F:metal ion binding"/>
    <property type="evidence" value="ECO:0007669"/>
    <property type="project" value="UniProtKB-KW"/>
</dbReference>
<evidence type="ECO:0000256" key="1">
    <source>
        <dbReference type="ARBA" id="ARBA00005957"/>
    </source>
</evidence>
<keyword evidence="8 13" id="KW-0482">Metalloprotease</keyword>
<comment type="similarity">
    <text evidence="1">Belongs to the peptidase M28 family. M28A subfamily.</text>
</comment>
<keyword evidence="4" id="KW-0479">Metal-binding</keyword>
<dbReference type="SUPFAM" id="SSF49785">
    <property type="entry name" value="Galactose-binding domain-like"/>
    <property type="match status" value="1"/>
</dbReference>
<dbReference type="InterPro" id="IPR001570">
    <property type="entry name" value="Peptidase_M4_C_domain"/>
</dbReference>
<dbReference type="Pfam" id="PF01447">
    <property type="entry name" value="Peptidase_M4"/>
    <property type="match status" value="1"/>
</dbReference>
<dbReference type="EMBL" id="JACHJJ010000001">
    <property type="protein sequence ID" value="MBB5961243.1"/>
    <property type="molecule type" value="Genomic_DNA"/>
</dbReference>
<keyword evidence="14" id="KW-1185">Reference proteome</keyword>
<feature type="compositionally biased region" description="Low complexity" evidence="10">
    <location>
        <begin position="30"/>
        <end position="40"/>
    </location>
</feature>
<evidence type="ECO:0000313" key="13">
    <source>
        <dbReference type="EMBL" id="MBB5961243.1"/>
    </source>
</evidence>
<keyword evidence="7" id="KW-0862">Zinc</keyword>
<dbReference type="RefSeq" id="WP_338047559.1">
    <property type="nucleotide sequence ID" value="NZ_BAAAWZ010000001.1"/>
</dbReference>
<dbReference type="GO" id="GO:0004222">
    <property type="term" value="F:metalloendopeptidase activity"/>
    <property type="evidence" value="ECO:0007669"/>
    <property type="project" value="InterPro"/>
</dbReference>
<dbReference type="SUPFAM" id="SSF53187">
    <property type="entry name" value="Zn-dependent exopeptidases"/>
    <property type="match status" value="1"/>
</dbReference>
<keyword evidence="3 13" id="KW-0645">Protease</keyword>
<dbReference type="Pfam" id="PF07504">
    <property type="entry name" value="FTP"/>
    <property type="match status" value="1"/>
</dbReference>
<feature type="active site" evidence="9">
    <location>
        <position position="357"/>
    </location>
</feature>
<evidence type="ECO:0000313" key="14">
    <source>
        <dbReference type="Proteomes" id="UP000562352"/>
    </source>
</evidence>
<dbReference type="Gene3D" id="1.10.390.10">
    <property type="entry name" value="Neutral Protease Domain 2"/>
    <property type="match status" value="1"/>
</dbReference>
<dbReference type="InterPro" id="IPR008979">
    <property type="entry name" value="Galactose-bd-like_sf"/>
</dbReference>
<accession>A0A841CWP4</accession>
<feature type="chain" id="PRO_5032611248" evidence="11">
    <location>
        <begin position="30"/>
        <end position="1163"/>
    </location>
</feature>
<name>A0A841CWP4_PLAVE</name>
<dbReference type="GO" id="GO:0004252">
    <property type="term" value="F:serine-type endopeptidase activity"/>
    <property type="evidence" value="ECO:0007669"/>
    <property type="project" value="InterPro"/>
</dbReference>
<evidence type="ECO:0000256" key="9">
    <source>
        <dbReference type="PIRSR" id="PIRSR623612-1"/>
    </source>
</evidence>